<name>A0ABT4X907_9PSED</name>
<evidence type="ECO:0000313" key="1">
    <source>
        <dbReference type="EMBL" id="MDA7084771.1"/>
    </source>
</evidence>
<accession>A0ABT4X907</accession>
<sequence>MDTKESSLFRLGNVVITPTLLRVFTAEMTDPTDFLARHQSGDFGDLCANDIDANQYAIHHETRILSCYHLGKTKFWIITEADRSSTTMLLPDEY</sequence>
<evidence type="ECO:0008006" key="3">
    <source>
        <dbReference type="Google" id="ProtNLM"/>
    </source>
</evidence>
<dbReference type="EMBL" id="JAQJZJ010000001">
    <property type="protein sequence ID" value="MDA7084771.1"/>
    <property type="molecule type" value="Genomic_DNA"/>
</dbReference>
<proteinExistence type="predicted"/>
<keyword evidence="2" id="KW-1185">Reference proteome</keyword>
<protein>
    <recommendedName>
        <fullName evidence="3">Type I restriction endonuclease subunit M</fullName>
    </recommendedName>
</protein>
<gene>
    <name evidence="1" type="ORF">PH586_00020</name>
</gene>
<evidence type="ECO:0000313" key="2">
    <source>
        <dbReference type="Proteomes" id="UP001212042"/>
    </source>
</evidence>
<comment type="caution">
    <text evidence="1">The sequence shown here is derived from an EMBL/GenBank/DDBJ whole genome shotgun (WGS) entry which is preliminary data.</text>
</comment>
<organism evidence="1 2">
    <name type="scientific">Pseudomonas aestuarii</name>
    <dbReference type="NCBI Taxonomy" id="3018340"/>
    <lineage>
        <taxon>Bacteria</taxon>
        <taxon>Pseudomonadati</taxon>
        <taxon>Pseudomonadota</taxon>
        <taxon>Gammaproteobacteria</taxon>
        <taxon>Pseudomonadales</taxon>
        <taxon>Pseudomonadaceae</taxon>
        <taxon>Pseudomonas</taxon>
    </lineage>
</organism>
<dbReference type="RefSeq" id="WP_271345721.1">
    <property type="nucleotide sequence ID" value="NZ_JAQJZJ010000001.1"/>
</dbReference>
<reference evidence="1 2" key="1">
    <citation type="submission" date="2023-01" db="EMBL/GenBank/DDBJ databases">
        <title>Pseudomonas SA3-5T sp. nov., isolated from tidal flat sediment.</title>
        <authorList>
            <person name="Kim H.S."/>
            <person name="Kim J.-S."/>
            <person name="Suh M.K."/>
            <person name="Eom M.K."/>
            <person name="Lee J.-S."/>
        </authorList>
    </citation>
    <scope>NUCLEOTIDE SEQUENCE [LARGE SCALE GENOMIC DNA]</scope>
    <source>
        <strain evidence="1 2">SA3-5</strain>
    </source>
</reference>
<dbReference type="Proteomes" id="UP001212042">
    <property type="component" value="Unassembled WGS sequence"/>
</dbReference>